<dbReference type="SUPFAM" id="SSF52540">
    <property type="entry name" value="P-loop containing nucleoside triphosphate hydrolases"/>
    <property type="match status" value="1"/>
</dbReference>
<keyword evidence="5" id="KW-1185">Reference proteome</keyword>
<gene>
    <name evidence="4" type="ORF">EJ04DRAFT_528909</name>
</gene>
<dbReference type="OrthoDB" id="3791308at2759"/>
<dbReference type="InterPro" id="IPR056884">
    <property type="entry name" value="NPHP3-like_N"/>
</dbReference>
<evidence type="ECO:0000256" key="1">
    <source>
        <dbReference type="ARBA" id="ARBA00022737"/>
    </source>
</evidence>
<protein>
    <recommendedName>
        <fullName evidence="3">Nephrocystin 3-like N-terminal domain-containing protein</fullName>
    </recommendedName>
</protein>
<sequence length="410" mass="46899">MCNTLETILLWGTFRFVLQASPYLSLTGTLSNSFKLASNYTTFFEKLLRTLHQLATEFPPYEELTNGCSSIQRRIDDINPAILKGIGSLYASLFCFLRCVLQVFRKEDRTPKRIFGVAASISWEPFDHWFGDLLQGIEINCQPVKAQIEVYICHGIKGICKTDSKLLDSQRDMEHMVKKMVEREFDAAQHFHYNTRASTIMRLRQWIHPPEFTLEFESAQANCEEGTAEWLFSDSTFSAWKNRDFLNDLSAPEDMVLWVHGNPGSGKTILAASTVQELRSNPDDNACYFFFRANGPKYKKSEHAYQSILAQTLQFYCHDTSVLDKFTFILKEDSSGQSKISVQEALDLLKLLALEGYIQYILLDAIDECTDWNRLLHPSSGLPAFLYQTPAKLILFSRPHIEASLFQGAR</sequence>
<dbReference type="Proteomes" id="UP000799444">
    <property type="component" value="Unassembled WGS sequence"/>
</dbReference>
<feature type="chain" id="PRO_5040370625" description="Nephrocystin 3-like N-terminal domain-containing protein" evidence="2">
    <location>
        <begin position="20"/>
        <end position="410"/>
    </location>
</feature>
<name>A0A9P4UXE6_9PLEO</name>
<dbReference type="PANTHER" id="PTHR10039:SF15">
    <property type="entry name" value="NACHT DOMAIN-CONTAINING PROTEIN"/>
    <property type="match status" value="1"/>
</dbReference>
<evidence type="ECO:0000313" key="5">
    <source>
        <dbReference type="Proteomes" id="UP000799444"/>
    </source>
</evidence>
<reference evidence="4" key="1">
    <citation type="journal article" date="2020" name="Stud. Mycol.">
        <title>101 Dothideomycetes genomes: a test case for predicting lifestyles and emergence of pathogens.</title>
        <authorList>
            <person name="Haridas S."/>
            <person name="Albert R."/>
            <person name="Binder M."/>
            <person name="Bloem J."/>
            <person name="Labutti K."/>
            <person name="Salamov A."/>
            <person name="Andreopoulos B."/>
            <person name="Baker S."/>
            <person name="Barry K."/>
            <person name="Bills G."/>
            <person name="Bluhm B."/>
            <person name="Cannon C."/>
            <person name="Castanera R."/>
            <person name="Culley D."/>
            <person name="Daum C."/>
            <person name="Ezra D."/>
            <person name="Gonzalez J."/>
            <person name="Henrissat B."/>
            <person name="Kuo A."/>
            <person name="Liang C."/>
            <person name="Lipzen A."/>
            <person name="Lutzoni F."/>
            <person name="Magnuson J."/>
            <person name="Mondo S."/>
            <person name="Nolan M."/>
            <person name="Ohm R."/>
            <person name="Pangilinan J."/>
            <person name="Park H.-J."/>
            <person name="Ramirez L."/>
            <person name="Alfaro M."/>
            <person name="Sun H."/>
            <person name="Tritt A."/>
            <person name="Yoshinaga Y."/>
            <person name="Zwiers L.-H."/>
            <person name="Turgeon B."/>
            <person name="Goodwin S."/>
            <person name="Spatafora J."/>
            <person name="Crous P."/>
            <person name="Grigoriev I."/>
        </authorList>
    </citation>
    <scope>NUCLEOTIDE SEQUENCE</scope>
    <source>
        <strain evidence="4">CBS 125425</strain>
    </source>
</reference>
<dbReference type="Pfam" id="PF24883">
    <property type="entry name" value="NPHP3_N"/>
    <property type="match status" value="1"/>
</dbReference>
<dbReference type="InterPro" id="IPR027417">
    <property type="entry name" value="P-loop_NTPase"/>
</dbReference>
<organism evidence="4 5">
    <name type="scientific">Polyplosphaeria fusca</name>
    <dbReference type="NCBI Taxonomy" id="682080"/>
    <lineage>
        <taxon>Eukaryota</taxon>
        <taxon>Fungi</taxon>
        <taxon>Dikarya</taxon>
        <taxon>Ascomycota</taxon>
        <taxon>Pezizomycotina</taxon>
        <taxon>Dothideomycetes</taxon>
        <taxon>Pleosporomycetidae</taxon>
        <taxon>Pleosporales</taxon>
        <taxon>Tetraplosphaeriaceae</taxon>
        <taxon>Polyplosphaeria</taxon>
    </lineage>
</organism>
<evidence type="ECO:0000259" key="3">
    <source>
        <dbReference type="Pfam" id="PF24883"/>
    </source>
</evidence>
<comment type="caution">
    <text evidence="4">The sequence shown here is derived from an EMBL/GenBank/DDBJ whole genome shotgun (WGS) entry which is preliminary data.</text>
</comment>
<dbReference type="EMBL" id="ML996295">
    <property type="protein sequence ID" value="KAF2728115.1"/>
    <property type="molecule type" value="Genomic_DNA"/>
</dbReference>
<dbReference type="PANTHER" id="PTHR10039">
    <property type="entry name" value="AMELOGENIN"/>
    <property type="match status" value="1"/>
</dbReference>
<dbReference type="AlphaFoldDB" id="A0A9P4UXE6"/>
<proteinExistence type="predicted"/>
<evidence type="ECO:0000256" key="2">
    <source>
        <dbReference type="SAM" id="SignalP"/>
    </source>
</evidence>
<feature type="signal peptide" evidence="2">
    <location>
        <begin position="1"/>
        <end position="19"/>
    </location>
</feature>
<evidence type="ECO:0000313" key="4">
    <source>
        <dbReference type="EMBL" id="KAF2728115.1"/>
    </source>
</evidence>
<keyword evidence="2" id="KW-0732">Signal</keyword>
<keyword evidence="1" id="KW-0677">Repeat</keyword>
<dbReference type="Gene3D" id="3.40.50.300">
    <property type="entry name" value="P-loop containing nucleotide triphosphate hydrolases"/>
    <property type="match status" value="1"/>
</dbReference>
<feature type="domain" description="Nephrocystin 3-like N-terminal" evidence="3">
    <location>
        <begin position="226"/>
        <end position="398"/>
    </location>
</feature>
<accession>A0A9P4UXE6</accession>